<gene>
    <name evidence="1" type="ORF">ETAA8_33860</name>
</gene>
<dbReference type="SUPFAM" id="SSF56281">
    <property type="entry name" value="Metallo-hydrolase/oxidoreductase"/>
    <property type="match status" value="2"/>
</dbReference>
<dbReference type="PANTHER" id="PTHR30619">
    <property type="entry name" value="DNA INTERNALIZATION/COMPETENCE PROTEIN COMEC/REC2"/>
    <property type="match status" value="1"/>
</dbReference>
<protein>
    <submittedName>
        <fullName evidence="1">ComEC family competence protein</fullName>
    </submittedName>
</protein>
<dbReference type="EMBL" id="CP036274">
    <property type="protein sequence ID" value="QDU28286.1"/>
    <property type="molecule type" value="Genomic_DNA"/>
</dbReference>
<keyword evidence="2" id="KW-1185">Reference proteome</keyword>
<proteinExistence type="predicted"/>
<name>A0A517YDH6_9BACT</name>
<dbReference type="RefSeq" id="WP_145090314.1">
    <property type="nucleotide sequence ID" value="NZ_CP036274.1"/>
</dbReference>
<evidence type="ECO:0000313" key="1">
    <source>
        <dbReference type="EMBL" id="QDU28286.1"/>
    </source>
</evidence>
<dbReference type="OrthoDB" id="262909at2"/>
<dbReference type="InterPro" id="IPR052159">
    <property type="entry name" value="Competence_DNA_uptake"/>
</dbReference>
<accession>A0A517YDH6</accession>
<dbReference type="PANTHER" id="PTHR30619:SF1">
    <property type="entry name" value="RECOMBINATION PROTEIN 2"/>
    <property type="match status" value="1"/>
</dbReference>
<evidence type="ECO:0000313" key="2">
    <source>
        <dbReference type="Proteomes" id="UP000315017"/>
    </source>
</evidence>
<dbReference type="AlphaFoldDB" id="A0A517YDH6"/>
<dbReference type="Proteomes" id="UP000315017">
    <property type="component" value="Chromosome"/>
</dbReference>
<dbReference type="KEGG" id="aagg:ETAA8_33860"/>
<dbReference type="Gene3D" id="3.60.15.10">
    <property type="entry name" value="Ribonuclease Z/Hydroxyacylglutathione hydrolase-like"/>
    <property type="match status" value="1"/>
</dbReference>
<dbReference type="InterPro" id="IPR036866">
    <property type="entry name" value="RibonucZ/Hydroxyglut_hydro"/>
</dbReference>
<organism evidence="1 2">
    <name type="scientific">Anatilimnocola aggregata</name>
    <dbReference type="NCBI Taxonomy" id="2528021"/>
    <lineage>
        <taxon>Bacteria</taxon>
        <taxon>Pseudomonadati</taxon>
        <taxon>Planctomycetota</taxon>
        <taxon>Planctomycetia</taxon>
        <taxon>Pirellulales</taxon>
        <taxon>Pirellulaceae</taxon>
        <taxon>Anatilimnocola</taxon>
    </lineage>
</organism>
<reference evidence="1 2" key="1">
    <citation type="submission" date="2019-02" db="EMBL/GenBank/DDBJ databases">
        <title>Deep-cultivation of Planctomycetes and their phenomic and genomic characterization uncovers novel biology.</title>
        <authorList>
            <person name="Wiegand S."/>
            <person name="Jogler M."/>
            <person name="Boedeker C."/>
            <person name="Pinto D."/>
            <person name="Vollmers J."/>
            <person name="Rivas-Marin E."/>
            <person name="Kohn T."/>
            <person name="Peeters S.H."/>
            <person name="Heuer A."/>
            <person name="Rast P."/>
            <person name="Oberbeckmann S."/>
            <person name="Bunk B."/>
            <person name="Jeske O."/>
            <person name="Meyerdierks A."/>
            <person name="Storesund J.E."/>
            <person name="Kallscheuer N."/>
            <person name="Luecker S."/>
            <person name="Lage O.M."/>
            <person name="Pohl T."/>
            <person name="Merkel B.J."/>
            <person name="Hornburger P."/>
            <person name="Mueller R.-W."/>
            <person name="Bruemmer F."/>
            <person name="Labrenz M."/>
            <person name="Spormann A.M."/>
            <person name="Op den Camp H."/>
            <person name="Overmann J."/>
            <person name="Amann R."/>
            <person name="Jetten M.S.M."/>
            <person name="Mascher T."/>
            <person name="Medema M.H."/>
            <person name="Devos D.P."/>
            <person name="Kaster A.-K."/>
            <person name="Ovreas L."/>
            <person name="Rohde M."/>
            <person name="Galperin M.Y."/>
            <person name="Jogler C."/>
        </authorList>
    </citation>
    <scope>NUCLEOTIDE SEQUENCE [LARGE SCALE GENOMIC DNA]</scope>
    <source>
        <strain evidence="1 2">ETA_A8</strain>
    </source>
</reference>
<sequence>MIFSLEALQADHGDALILHYGDASNPKFILIDGGPTAAGYHDVIKARLQEIHAAFFDEDVPLPLEMLMVSHIDDDHIDGLLELTREAIERDDEGSSPLYDIRTLWFNSFDEILGNKPAEIASVVASVMADRNSPILGTSVGDHFISDVLASVPQGRRLRADAKRLGLTPNLFFRNPDGSPALVAALDDGPRKLDFGNGLSLTVIGPSKKRISDLHDKWEQEIANDPSPETIAELAANADLSVPNLSSIVVLAEFGGKSMLLTGDARSDDVLKGLISAELIDNGSDTLSVDLLKLMHHGSNRNVTKTFFRRVRARHYVVSGNGEHNNPDIDTFEEMLEPGREDSDDFTIHLTNADGKHDFGTKIQAYEARKNGRGRTFSLKFRDDSALSIIVDLLEPVNY</sequence>